<keyword evidence="2" id="KW-0677">Repeat</keyword>
<feature type="domain" description="RCC1-like" evidence="3">
    <location>
        <begin position="367"/>
        <end position="627"/>
    </location>
</feature>
<dbReference type="InterPro" id="IPR058923">
    <property type="entry name" value="RCC1-like_dom"/>
</dbReference>
<evidence type="ECO:0000313" key="5">
    <source>
        <dbReference type="Proteomes" id="UP001238179"/>
    </source>
</evidence>
<proteinExistence type="predicted"/>
<evidence type="ECO:0000256" key="1">
    <source>
        <dbReference type="ARBA" id="ARBA00022658"/>
    </source>
</evidence>
<gene>
    <name evidence="4" type="ORF">METEAL_35130</name>
</gene>
<protein>
    <recommendedName>
        <fullName evidence="3">RCC1-like domain-containing protein</fullName>
    </recommendedName>
</protein>
<sequence length="1051" mass="104379">MVAGTRNSGPKGVLGSGRDRAGGWLGRPSLWVLLVALFCLALSSACSSGSNPPVPTISSLAAARSLVTAGTATTLTAVFSDGEGSVDHGVGAVRSGVAVSTGNLAEDTTFTLTVSGPGGTRTRQIQVKTVAAPVITSFTAAKGILTEGASATLTGVFTGGAGTVSAGLGSVATGVPVTTAPLAGTATFTLTVTNEVGDSATAQTTVTVVAAPVITGFSALKTLLTAGGATTLTGSYTGGTGLVSEGLGGLASGGAVATGPLAGTTTFRLTVTNAAGDSVSAATTVTVVAAPAIAAFTSSMPRVGLGQSAMLTAVFTGGEGVLDHGLGPVLSGVDVPSGPLAATSLFTLTVTNAAGDAVSAKVAIQSLNRLATGEHHAAVVKSDGTVWTWGRNDQGQLGDGTALNHELPAMVPGLSGVAGIAAGARHLLALKADGTVWAWGVDYLGSASFDTHAAPFQVPGLTGVVDVAGGGDFSLALRSDGTVWSWGANFYGEVGSGAQAPQLAPVQVPGLSGVVAVSAGSYHGLALKADGTVWAWGSNVYGELGDGTSTSRSAPAQVPGLGGVVAVAGIDPFGSMALKSDGTVWVWGYGISGKFGDGGAFAGTVPAPFAGLQGVTSLAGGFGHTVFAKGDGSVWVAGDNSQSQCAVQAGQGSVIPLSAMAGLPACVAVAAGHRHSLALGQDGTLWAWGDNEAGLLGDGVPVARMTAAPSAFGPWALIQGAGKKTLALRADGSAWGWGWNLGAELGDGTSLDRSQPVRVQSPLKVTAVSGRTKGTLILREDGSVWRLGFNPDPGHQVTAMDTLAGSVGIAAGDHHYLALKADGTVWAWGTSYYGELGDGANTAREVPVQVSGLTGITQVAAAGDASYALKSDGTAWTWGRSYFFDGTPEHLTPVPVAGLSQVVALAPGDGNCLALKADGSLWAWGSNWNGELGDGTTHWQYPPVQVPGLGPVRAIASGDAHSLALGTDGTVWAWGRNAEGQLGDGTVTPRRSPGQVQGLAGITAISAGAHHSLALTPTQAFAWGLDDFSQLGLNRVGESGLPLQIPSFRLW</sequence>
<reference evidence="5" key="1">
    <citation type="journal article" date="2023" name="Int. J. Syst. Evol. Microbiol.">
        <title>Mesoterricola silvestris gen. nov., sp. nov., Mesoterricola sediminis sp. nov., Geothrix oryzae sp. nov., Geothrix edaphica sp. nov., Geothrix rubra sp. nov., and Geothrix limicola sp. nov., six novel members of Acidobacteriota isolated from soils.</title>
        <authorList>
            <person name="Itoh H."/>
            <person name="Sugisawa Y."/>
            <person name="Mise K."/>
            <person name="Xu Z."/>
            <person name="Kuniyasu M."/>
            <person name="Ushijima N."/>
            <person name="Kawano K."/>
            <person name="Kobayashi E."/>
            <person name="Shiratori Y."/>
            <person name="Masuda Y."/>
            <person name="Senoo K."/>
        </authorList>
    </citation>
    <scope>NUCLEOTIDE SEQUENCE [LARGE SCALE GENOMIC DNA]</scope>
    <source>
        <strain evidence="5">W79</strain>
    </source>
</reference>
<name>A0AA48GQN3_9BACT</name>
<dbReference type="PROSITE" id="PS50012">
    <property type="entry name" value="RCC1_3"/>
    <property type="match status" value="10"/>
</dbReference>
<dbReference type="InterPro" id="IPR051553">
    <property type="entry name" value="Ran_GTPase-activating"/>
</dbReference>
<feature type="domain" description="RCC1-like" evidence="3">
    <location>
        <begin position="806"/>
        <end position="1035"/>
    </location>
</feature>
<evidence type="ECO:0000256" key="2">
    <source>
        <dbReference type="ARBA" id="ARBA00022737"/>
    </source>
</evidence>
<dbReference type="EMBL" id="AP027080">
    <property type="protein sequence ID" value="BDU74339.1"/>
    <property type="molecule type" value="Genomic_DNA"/>
</dbReference>
<evidence type="ECO:0000259" key="3">
    <source>
        <dbReference type="Pfam" id="PF25390"/>
    </source>
</evidence>
<dbReference type="GO" id="GO:0005085">
    <property type="term" value="F:guanyl-nucleotide exchange factor activity"/>
    <property type="evidence" value="ECO:0007669"/>
    <property type="project" value="TreeGrafter"/>
</dbReference>
<accession>A0AA48GQN3</accession>
<dbReference type="PANTHER" id="PTHR45982">
    <property type="entry name" value="REGULATOR OF CHROMOSOME CONDENSATION"/>
    <property type="match status" value="1"/>
</dbReference>
<dbReference type="PANTHER" id="PTHR45982:SF1">
    <property type="entry name" value="REGULATOR OF CHROMOSOME CONDENSATION"/>
    <property type="match status" value="1"/>
</dbReference>
<dbReference type="Pfam" id="PF13540">
    <property type="entry name" value="RCC1_2"/>
    <property type="match status" value="1"/>
</dbReference>
<dbReference type="AlphaFoldDB" id="A0AA48GQN3"/>
<dbReference type="InterPro" id="IPR009091">
    <property type="entry name" value="RCC1/BLIP-II"/>
</dbReference>
<evidence type="ECO:0000313" key="4">
    <source>
        <dbReference type="EMBL" id="BDU74339.1"/>
    </source>
</evidence>
<dbReference type="KEGG" id="msil:METEAL_35130"/>
<keyword evidence="1" id="KW-0344">Guanine-nucleotide releasing factor</keyword>
<dbReference type="Proteomes" id="UP001238179">
    <property type="component" value="Chromosome"/>
</dbReference>
<dbReference type="SUPFAM" id="SSF50985">
    <property type="entry name" value="RCC1/BLIP-II"/>
    <property type="match status" value="2"/>
</dbReference>
<dbReference type="GO" id="GO:0005737">
    <property type="term" value="C:cytoplasm"/>
    <property type="evidence" value="ECO:0007669"/>
    <property type="project" value="TreeGrafter"/>
</dbReference>
<dbReference type="Gene3D" id="2.130.10.30">
    <property type="entry name" value="Regulator of chromosome condensation 1/beta-lactamase-inhibitor protein II"/>
    <property type="match status" value="5"/>
</dbReference>
<dbReference type="PROSITE" id="PS00626">
    <property type="entry name" value="RCC1_2"/>
    <property type="match status" value="4"/>
</dbReference>
<dbReference type="InterPro" id="IPR000408">
    <property type="entry name" value="Reg_chr_condens"/>
</dbReference>
<dbReference type="PRINTS" id="PR00633">
    <property type="entry name" value="RCCNDNSATION"/>
</dbReference>
<dbReference type="Pfam" id="PF25390">
    <property type="entry name" value="WD40_RLD"/>
    <property type="match status" value="2"/>
</dbReference>
<keyword evidence="5" id="KW-1185">Reference proteome</keyword>
<organism evidence="4 5">
    <name type="scientific">Mesoterricola silvestris</name>
    <dbReference type="NCBI Taxonomy" id="2927979"/>
    <lineage>
        <taxon>Bacteria</taxon>
        <taxon>Pseudomonadati</taxon>
        <taxon>Acidobacteriota</taxon>
        <taxon>Holophagae</taxon>
        <taxon>Holophagales</taxon>
        <taxon>Holophagaceae</taxon>
        <taxon>Mesoterricola</taxon>
    </lineage>
</organism>